<feature type="domain" description="Glycosyltransferase subfamily 4-like N-terminal" evidence="1">
    <location>
        <begin position="45"/>
        <end position="196"/>
    </location>
</feature>
<proteinExistence type="predicted"/>
<accession>A0ABM9IZR9</accession>
<protein>
    <submittedName>
        <fullName evidence="2">D-inositol-3-phosphate glycosyltransferase</fullName>
        <ecNumber evidence="2">2.4.1.250</ecNumber>
    </submittedName>
</protein>
<dbReference type="Proteomes" id="UP001189616">
    <property type="component" value="Unassembled WGS sequence"/>
</dbReference>
<evidence type="ECO:0000313" key="2">
    <source>
        <dbReference type="EMBL" id="CAJ0777629.1"/>
    </source>
</evidence>
<comment type="caution">
    <text evidence="2">The sequence shown here is derived from an EMBL/GenBank/DDBJ whole genome shotgun (WGS) entry which is preliminary data.</text>
</comment>
<reference evidence="2 3" key="1">
    <citation type="submission" date="2023-07" db="EMBL/GenBank/DDBJ databases">
        <authorList>
            <person name="Peeters C."/>
        </authorList>
    </citation>
    <scope>NUCLEOTIDE SEQUENCE [LARGE SCALE GENOMIC DNA]</scope>
    <source>
        <strain evidence="2 3">LMG 7141</strain>
    </source>
</reference>
<dbReference type="PANTHER" id="PTHR45947:SF3">
    <property type="entry name" value="SULFOQUINOVOSYL TRANSFERASE SQD2"/>
    <property type="match status" value="1"/>
</dbReference>
<dbReference type="Gene3D" id="3.40.50.2000">
    <property type="entry name" value="Glycogen Phosphorylase B"/>
    <property type="match status" value="2"/>
</dbReference>
<dbReference type="Pfam" id="PF13439">
    <property type="entry name" value="Glyco_transf_4"/>
    <property type="match status" value="1"/>
</dbReference>
<evidence type="ECO:0000313" key="3">
    <source>
        <dbReference type="Proteomes" id="UP001189616"/>
    </source>
</evidence>
<dbReference type="EMBL" id="CATYWO010000001">
    <property type="protein sequence ID" value="CAJ0777629.1"/>
    <property type="molecule type" value="Genomic_DNA"/>
</dbReference>
<sequence length="381" mass="41495">MKTHMTTTSIDLAPLDVTATTSTAPTPQGEPVKVMIVTDAWEPQVNGVVRTLTQTRRELEAMGHLVDMITPLEFKTVPCPTYPEIRLSILPAKRMRERIEAFAPQALHIATEGPLGLAARAYALRHKLPYTTAYHTRFPEYVQARFGIPLAWTYRFLRWFHSPAQAVMAPTPVVLKDLAAYGITNGVLWTRGVDLDVFTAQRGNVLNTAHPIFLYVGRVAVEKNVEAFLELDLPGSKWVVGEGPALAGLKAKYPNANYLGVLRQPELAKVYASADVFVFPSRTDTFGLVLLEALASGLPVAAYPVTGPIDVLGDSPAGALREDLREACLEALRIDRATARAHAERFSWRAASEQFLAHLRPLPAGQAIGAKAAQPSTAAGS</sequence>
<dbReference type="GO" id="GO:0102710">
    <property type="term" value="F:D-inositol-3-phosphate glycosyltransferase activity"/>
    <property type="evidence" value="ECO:0007669"/>
    <property type="project" value="UniProtKB-EC"/>
</dbReference>
<dbReference type="Pfam" id="PF13692">
    <property type="entry name" value="Glyco_trans_1_4"/>
    <property type="match status" value="1"/>
</dbReference>
<name>A0ABM9IZR9_9RALS</name>
<keyword evidence="3" id="KW-1185">Reference proteome</keyword>
<gene>
    <name evidence="2" type="primary">mshA_2</name>
    <name evidence="2" type="ORF">LMG7141_00650</name>
</gene>
<evidence type="ECO:0000259" key="1">
    <source>
        <dbReference type="Pfam" id="PF13439"/>
    </source>
</evidence>
<dbReference type="CDD" id="cd03814">
    <property type="entry name" value="GT4-like"/>
    <property type="match status" value="1"/>
</dbReference>
<dbReference type="InterPro" id="IPR028098">
    <property type="entry name" value="Glyco_trans_4-like_N"/>
</dbReference>
<keyword evidence="2" id="KW-0328">Glycosyltransferase</keyword>
<keyword evidence="2" id="KW-0808">Transferase</keyword>
<dbReference type="SUPFAM" id="SSF53756">
    <property type="entry name" value="UDP-Glycosyltransferase/glycogen phosphorylase"/>
    <property type="match status" value="1"/>
</dbReference>
<organism evidence="2 3">
    <name type="scientific">Ralstonia condita</name>
    <dbReference type="NCBI Taxonomy" id="3058600"/>
    <lineage>
        <taxon>Bacteria</taxon>
        <taxon>Pseudomonadati</taxon>
        <taxon>Pseudomonadota</taxon>
        <taxon>Betaproteobacteria</taxon>
        <taxon>Burkholderiales</taxon>
        <taxon>Burkholderiaceae</taxon>
        <taxon>Ralstonia</taxon>
    </lineage>
</organism>
<dbReference type="InterPro" id="IPR050194">
    <property type="entry name" value="Glycosyltransferase_grp1"/>
</dbReference>
<dbReference type="EC" id="2.4.1.250" evidence="2"/>
<dbReference type="PANTHER" id="PTHR45947">
    <property type="entry name" value="SULFOQUINOVOSYL TRANSFERASE SQD2"/>
    <property type="match status" value="1"/>
</dbReference>